<evidence type="ECO:0000313" key="4">
    <source>
        <dbReference type="Proteomes" id="UP000322530"/>
    </source>
</evidence>
<evidence type="ECO:0008006" key="5">
    <source>
        <dbReference type="Google" id="ProtNLM"/>
    </source>
</evidence>
<keyword evidence="2" id="KW-0472">Membrane</keyword>
<feature type="transmembrane region" description="Helical" evidence="2">
    <location>
        <begin position="30"/>
        <end position="48"/>
    </location>
</feature>
<keyword evidence="2" id="KW-0812">Transmembrane</keyword>
<dbReference type="Proteomes" id="UP000322530">
    <property type="component" value="Unassembled WGS sequence"/>
</dbReference>
<dbReference type="RefSeq" id="WP_149403016.1">
    <property type="nucleotide sequence ID" value="NZ_BIXY01000060.1"/>
</dbReference>
<feature type="region of interest" description="Disordered" evidence="1">
    <location>
        <begin position="1"/>
        <end position="26"/>
    </location>
</feature>
<evidence type="ECO:0000313" key="3">
    <source>
        <dbReference type="EMBL" id="GCF10112.1"/>
    </source>
</evidence>
<accession>A0A5A5TFB7</accession>
<dbReference type="EMBL" id="BIXY01000060">
    <property type="protein sequence ID" value="GCF10112.1"/>
    <property type="molecule type" value="Genomic_DNA"/>
</dbReference>
<evidence type="ECO:0000256" key="1">
    <source>
        <dbReference type="SAM" id="MobiDB-lite"/>
    </source>
</evidence>
<proteinExistence type="predicted"/>
<keyword evidence="2" id="KW-1133">Transmembrane helix</keyword>
<evidence type="ECO:0000256" key="2">
    <source>
        <dbReference type="SAM" id="Phobius"/>
    </source>
</evidence>
<name>A0A5A5TFB7_9CHLR</name>
<dbReference type="OrthoDB" id="147537at2"/>
<sequence length="392" mass="43547">MKMGQHDLSQEALELPEQHKRQKPQKPRPLTIILTILALLALAHFIAVNHVDSPPTLDDTRSCTTLLHNTDYTKVIPIQPRTQEMEAIQFINAEMGGQPAVLIQINNKGPQQKLDVYIYGCSLQHQQPVLNLFFKQQGIINGLLAITQANTLSIGQTDTTLPSDSSSILLLPLQQNVFQEYAWKNGSLYQTAFPGLYPVTSRSEAEALQDEQNHGQALPWTDPLQTASQMAEDLFKWPARQIHAILRKTNAREARVILEREGTRIEVAVSLTRLLQQNKNGLWWVTNAQTPGISLDQSQFGTPLSSPISIQGMINPTRAKVTATLFNHTLAPVHLQNDGTLQTDMNGQFTGSLAYTNVFPDQPGLLLITAYPDNQQDPTAQGYLLLTNLILG</sequence>
<gene>
    <name evidence="3" type="ORF">KDI_36760</name>
</gene>
<reference evidence="3 4" key="1">
    <citation type="submission" date="2019-01" db="EMBL/GenBank/DDBJ databases">
        <title>Draft genome sequence of Dictyobacter sp. Uno17.</title>
        <authorList>
            <person name="Wang C.M."/>
            <person name="Zheng Y."/>
            <person name="Sakai Y."/>
            <person name="Abe K."/>
            <person name="Yokota A."/>
            <person name="Yabe S."/>
        </authorList>
    </citation>
    <scope>NUCLEOTIDE SEQUENCE [LARGE SCALE GENOMIC DNA]</scope>
    <source>
        <strain evidence="3 4">Uno17</strain>
    </source>
</reference>
<dbReference type="AlphaFoldDB" id="A0A5A5TFB7"/>
<keyword evidence="4" id="KW-1185">Reference proteome</keyword>
<protein>
    <recommendedName>
        <fullName evidence="5">Bacterial spore germination immunoglobulin-like domain-containing protein</fullName>
    </recommendedName>
</protein>
<comment type="caution">
    <text evidence="3">The sequence shown here is derived from an EMBL/GenBank/DDBJ whole genome shotgun (WGS) entry which is preliminary data.</text>
</comment>
<organism evidence="3 4">
    <name type="scientific">Dictyobacter arantiisoli</name>
    <dbReference type="NCBI Taxonomy" id="2014874"/>
    <lineage>
        <taxon>Bacteria</taxon>
        <taxon>Bacillati</taxon>
        <taxon>Chloroflexota</taxon>
        <taxon>Ktedonobacteria</taxon>
        <taxon>Ktedonobacterales</taxon>
        <taxon>Dictyobacteraceae</taxon>
        <taxon>Dictyobacter</taxon>
    </lineage>
</organism>